<proteinExistence type="predicted"/>
<reference evidence="2 3" key="1">
    <citation type="submission" date="2019-05" db="EMBL/GenBank/DDBJ databases">
        <title>Emergence of the Ug99 lineage of the wheat stem rust pathogen through somatic hybridization.</title>
        <authorList>
            <person name="Li F."/>
            <person name="Upadhyaya N.M."/>
            <person name="Sperschneider J."/>
            <person name="Matny O."/>
            <person name="Nguyen-Phuc H."/>
            <person name="Mago R."/>
            <person name="Raley C."/>
            <person name="Miller M.E."/>
            <person name="Silverstein K.A.T."/>
            <person name="Henningsen E."/>
            <person name="Hirsch C.D."/>
            <person name="Visser B."/>
            <person name="Pretorius Z.A."/>
            <person name="Steffenson B.J."/>
            <person name="Schwessinger B."/>
            <person name="Dodds P.N."/>
            <person name="Figueroa M."/>
        </authorList>
    </citation>
    <scope>NUCLEOTIDE SEQUENCE [LARGE SCALE GENOMIC DNA]</scope>
    <source>
        <strain evidence="2 3">Ug99</strain>
    </source>
</reference>
<name>A0A5B0Q830_PUCGR</name>
<organism evidence="2 3">
    <name type="scientific">Puccinia graminis f. sp. tritici</name>
    <dbReference type="NCBI Taxonomy" id="56615"/>
    <lineage>
        <taxon>Eukaryota</taxon>
        <taxon>Fungi</taxon>
        <taxon>Dikarya</taxon>
        <taxon>Basidiomycota</taxon>
        <taxon>Pucciniomycotina</taxon>
        <taxon>Pucciniomycetes</taxon>
        <taxon>Pucciniales</taxon>
        <taxon>Pucciniaceae</taxon>
        <taxon>Puccinia</taxon>
    </lineage>
</organism>
<dbReference type="AlphaFoldDB" id="A0A5B0Q830"/>
<protein>
    <submittedName>
        <fullName evidence="2">Uncharacterized protein</fullName>
    </submittedName>
</protein>
<sequence>MKSVSSEIQPGLTFHNCDCTAVYTFHFGRAGEGLLSGDRAAETTCMEGGVSRQQQSMATRLMSSLSSYEEEGCWRLSPSSVSLSRSHRNDLDNTNDPWH</sequence>
<evidence type="ECO:0000313" key="3">
    <source>
        <dbReference type="Proteomes" id="UP000325313"/>
    </source>
</evidence>
<evidence type="ECO:0000313" key="2">
    <source>
        <dbReference type="EMBL" id="KAA1109275.1"/>
    </source>
</evidence>
<dbReference type="Proteomes" id="UP000325313">
    <property type="component" value="Unassembled WGS sequence"/>
</dbReference>
<comment type="caution">
    <text evidence="2">The sequence shown here is derived from an EMBL/GenBank/DDBJ whole genome shotgun (WGS) entry which is preliminary data.</text>
</comment>
<feature type="region of interest" description="Disordered" evidence="1">
    <location>
        <begin position="78"/>
        <end position="99"/>
    </location>
</feature>
<gene>
    <name evidence="2" type="ORF">PGTUg99_025270</name>
</gene>
<accession>A0A5B0Q830</accession>
<dbReference type="EMBL" id="VDEP01000305">
    <property type="protein sequence ID" value="KAA1109275.1"/>
    <property type="molecule type" value="Genomic_DNA"/>
</dbReference>
<evidence type="ECO:0000256" key="1">
    <source>
        <dbReference type="SAM" id="MobiDB-lite"/>
    </source>
</evidence>